<protein>
    <submittedName>
        <fullName evidence="1">Uncharacterized protein</fullName>
    </submittedName>
</protein>
<evidence type="ECO:0000313" key="1">
    <source>
        <dbReference type="EMBL" id="KAE8382901.1"/>
    </source>
</evidence>
<proteinExistence type="predicted"/>
<gene>
    <name evidence="1" type="ORF">BDV26DRAFT_252876</name>
</gene>
<dbReference type="OrthoDB" id="10280069at2759"/>
<dbReference type="EMBL" id="ML736159">
    <property type="protein sequence ID" value="KAE8382901.1"/>
    <property type="molecule type" value="Genomic_DNA"/>
</dbReference>
<reference evidence="1 2" key="1">
    <citation type="submission" date="2019-04" db="EMBL/GenBank/DDBJ databases">
        <title>Friends and foes A comparative genomics studyof 23 Aspergillus species from section Flavi.</title>
        <authorList>
            <consortium name="DOE Joint Genome Institute"/>
            <person name="Kjaerbolling I."/>
            <person name="Vesth T."/>
            <person name="Frisvad J.C."/>
            <person name="Nybo J.L."/>
            <person name="Theobald S."/>
            <person name="Kildgaard S."/>
            <person name="Isbrandt T."/>
            <person name="Kuo A."/>
            <person name="Sato A."/>
            <person name="Lyhne E.K."/>
            <person name="Kogle M.E."/>
            <person name="Wiebenga A."/>
            <person name="Kun R.S."/>
            <person name="Lubbers R.J."/>
            <person name="Makela M.R."/>
            <person name="Barry K."/>
            <person name="Chovatia M."/>
            <person name="Clum A."/>
            <person name="Daum C."/>
            <person name="Haridas S."/>
            <person name="He G."/>
            <person name="LaButti K."/>
            <person name="Lipzen A."/>
            <person name="Mondo S."/>
            <person name="Riley R."/>
            <person name="Salamov A."/>
            <person name="Simmons B.A."/>
            <person name="Magnuson J.K."/>
            <person name="Henrissat B."/>
            <person name="Mortensen U.H."/>
            <person name="Larsen T.O."/>
            <person name="Devries R.P."/>
            <person name="Grigoriev I.V."/>
            <person name="Machida M."/>
            <person name="Baker S.E."/>
            <person name="Andersen M.R."/>
        </authorList>
    </citation>
    <scope>NUCLEOTIDE SEQUENCE [LARGE SCALE GENOMIC DNA]</scope>
    <source>
        <strain evidence="1 2">IBT 29228</strain>
    </source>
</reference>
<dbReference type="AlphaFoldDB" id="A0A5N7BM72"/>
<sequence>MASGAKFYTDIAALINPSKEFKQYVETSLNDLDENRDVEVLTQSRSRLKFPASWERVYRQYESEYLPKIFSDDFRLLFDKDEITKATEPQLCSCRDGHFAFSKTTVLSVFIVFDIRAQVVIQVEKRDGTTKTITIGECERGVILITHGGCNLRFSGGGQIILANMTYQKG</sequence>
<accession>A0A5N7BM72</accession>
<evidence type="ECO:0000313" key="2">
    <source>
        <dbReference type="Proteomes" id="UP000326198"/>
    </source>
</evidence>
<organism evidence="1 2">
    <name type="scientific">Aspergillus bertholletiae</name>
    <dbReference type="NCBI Taxonomy" id="1226010"/>
    <lineage>
        <taxon>Eukaryota</taxon>
        <taxon>Fungi</taxon>
        <taxon>Dikarya</taxon>
        <taxon>Ascomycota</taxon>
        <taxon>Pezizomycotina</taxon>
        <taxon>Eurotiomycetes</taxon>
        <taxon>Eurotiomycetidae</taxon>
        <taxon>Eurotiales</taxon>
        <taxon>Aspergillaceae</taxon>
        <taxon>Aspergillus</taxon>
        <taxon>Aspergillus subgen. Circumdati</taxon>
    </lineage>
</organism>
<name>A0A5N7BM72_9EURO</name>
<dbReference type="Proteomes" id="UP000326198">
    <property type="component" value="Unassembled WGS sequence"/>
</dbReference>
<keyword evidence="2" id="KW-1185">Reference proteome</keyword>